<evidence type="ECO:0000256" key="2">
    <source>
        <dbReference type="ARBA" id="ARBA00023015"/>
    </source>
</evidence>
<gene>
    <name evidence="6" type="primary">dmlR_2</name>
    <name evidence="6" type="ORF">PSECIP111951_01386</name>
</gene>
<evidence type="ECO:0000313" key="6">
    <source>
        <dbReference type="EMBL" id="CAH9056074.1"/>
    </source>
</evidence>
<dbReference type="InterPro" id="IPR058163">
    <property type="entry name" value="LysR-type_TF_proteobact-type"/>
</dbReference>
<organism evidence="6 7">
    <name type="scientific">Pseudoalteromonas holothuriae</name>
    <dbReference type="NCBI Taxonomy" id="2963714"/>
    <lineage>
        <taxon>Bacteria</taxon>
        <taxon>Pseudomonadati</taxon>
        <taxon>Pseudomonadota</taxon>
        <taxon>Gammaproteobacteria</taxon>
        <taxon>Alteromonadales</taxon>
        <taxon>Pseudoalteromonadaceae</taxon>
        <taxon>Pseudoalteromonas</taxon>
    </lineage>
</organism>
<dbReference type="Proteomes" id="UP001152485">
    <property type="component" value="Unassembled WGS sequence"/>
</dbReference>
<dbReference type="Gene3D" id="1.10.10.10">
    <property type="entry name" value="Winged helix-like DNA-binding domain superfamily/Winged helix DNA-binding domain"/>
    <property type="match status" value="1"/>
</dbReference>
<feature type="domain" description="HTH lysR-type" evidence="5">
    <location>
        <begin position="3"/>
        <end position="60"/>
    </location>
</feature>
<reference evidence="6 7" key="1">
    <citation type="submission" date="2022-07" db="EMBL/GenBank/DDBJ databases">
        <authorList>
            <person name="Criscuolo A."/>
        </authorList>
    </citation>
    <scope>NUCLEOTIDE SEQUENCE [LARGE SCALE GENOMIC DNA]</scope>
    <source>
        <strain evidence="7">CIP 111951</strain>
    </source>
</reference>
<dbReference type="SUPFAM" id="SSF46785">
    <property type="entry name" value="Winged helix' DNA-binding domain"/>
    <property type="match status" value="1"/>
</dbReference>
<dbReference type="Pfam" id="PF03466">
    <property type="entry name" value="LysR_substrate"/>
    <property type="match status" value="1"/>
</dbReference>
<dbReference type="PROSITE" id="PS50931">
    <property type="entry name" value="HTH_LYSR"/>
    <property type="match status" value="1"/>
</dbReference>
<dbReference type="InterPro" id="IPR036388">
    <property type="entry name" value="WH-like_DNA-bd_sf"/>
</dbReference>
<comment type="similarity">
    <text evidence="1">Belongs to the LysR transcriptional regulatory family.</text>
</comment>
<comment type="caution">
    <text evidence="6">The sequence shown here is derived from an EMBL/GenBank/DDBJ whole genome shotgun (WGS) entry which is preliminary data.</text>
</comment>
<evidence type="ECO:0000256" key="3">
    <source>
        <dbReference type="ARBA" id="ARBA00023125"/>
    </source>
</evidence>
<dbReference type="EMBL" id="CAMAPD010000005">
    <property type="protein sequence ID" value="CAH9056074.1"/>
    <property type="molecule type" value="Genomic_DNA"/>
</dbReference>
<dbReference type="Pfam" id="PF00126">
    <property type="entry name" value="HTH_1"/>
    <property type="match status" value="1"/>
</dbReference>
<dbReference type="InterPro" id="IPR000847">
    <property type="entry name" value="LysR_HTH_N"/>
</dbReference>
<dbReference type="PANTHER" id="PTHR30537">
    <property type="entry name" value="HTH-TYPE TRANSCRIPTIONAL REGULATOR"/>
    <property type="match status" value="1"/>
</dbReference>
<accession>A0ABM9GGG9</accession>
<dbReference type="SUPFAM" id="SSF53850">
    <property type="entry name" value="Periplasmic binding protein-like II"/>
    <property type="match status" value="1"/>
</dbReference>
<name>A0ABM9GGG9_9GAMM</name>
<dbReference type="PANTHER" id="PTHR30537:SF30">
    <property type="entry name" value="TRANSCRIPTIONAL REGULATOR-RELATED"/>
    <property type="match status" value="1"/>
</dbReference>
<dbReference type="RefSeq" id="WP_261592553.1">
    <property type="nucleotide sequence ID" value="NZ_CAMAPD010000005.1"/>
</dbReference>
<evidence type="ECO:0000313" key="7">
    <source>
        <dbReference type="Proteomes" id="UP001152485"/>
    </source>
</evidence>
<keyword evidence="3" id="KW-0238">DNA-binding</keyword>
<protein>
    <submittedName>
        <fullName evidence="6">HTH-type transcriptional regulator DmlR</fullName>
    </submittedName>
</protein>
<evidence type="ECO:0000256" key="4">
    <source>
        <dbReference type="ARBA" id="ARBA00023163"/>
    </source>
</evidence>
<dbReference type="CDD" id="cd08422">
    <property type="entry name" value="PBP2_CrgA_like"/>
    <property type="match status" value="1"/>
</dbReference>
<dbReference type="InterPro" id="IPR036390">
    <property type="entry name" value="WH_DNA-bd_sf"/>
</dbReference>
<proteinExistence type="inferred from homology"/>
<evidence type="ECO:0000259" key="5">
    <source>
        <dbReference type="PROSITE" id="PS50931"/>
    </source>
</evidence>
<keyword evidence="4" id="KW-0804">Transcription</keyword>
<keyword evidence="2" id="KW-0805">Transcription regulation</keyword>
<dbReference type="Gene3D" id="3.40.190.290">
    <property type="match status" value="1"/>
</dbReference>
<dbReference type="InterPro" id="IPR005119">
    <property type="entry name" value="LysR_subst-bd"/>
</dbReference>
<sequence>MIDELRALAIFAETVKKGSFRRAARSLGLSPSVVSYQVSNLEKKLHVALLYRSTRSLSLTSDGKALYQHALMMLEAAQSGLDTVTNNKEQLRGELTITLPTALIKAPLTQKLAQFSKHHPMLSLNLEYKDERSNLIEEGVDLAIRAGTMADSNLKSKRIGEIQRLIVCSSAFFKSQPKPIAISDIAHWNWISLAMLSNARMLKNNQGEHYKIEYKSNISVNSICAMVEMCEQGVGVATPPDYLVAELIASHSLVHLFPEWKVEDIPLYAVWPNNVPQQGLVKILLSYINE</sequence>
<evidence type="ECO:0000256" key="1">
    <source>
        <dbReference type="ARBA" id="ARBA00009437"/>
    </source>
</evidence>